<comment type="similarity">
    <text evidence="1">Belongs to the RelE toxin family.</text>
</comment>
<protein>
    <submittedName>
        <fullName evidence="3">Type II toxin-antitoxin system RelE/ParE family toxin</fullName>
    </submittedName>
</protein>
<evidence type="ECO:0000256" key="1">
    <source>
        <dbReference type="ARBA" id="ARBA00006226"/>
    </source>
</evidence>
<dbReference type="AlphaFoldDB" id="A0A395GAJ3"/>
<reference evidence="3 4" key="1">
    <citation type="journal article" date="2018" name="Front. Microbiol.">
        <title>Description and Comparative Genomics of Macrococcus caseolyticus subsp. hominis subsp. nov., Macrococcus goetzii sp. nov., Macrococcus epidermidis sp. nov., and Macrococcus bohemicus sp. nov., Novel Macrococci From Human Clinical Material With Virulence Potential and Suspected Uptake of Foreign DNA by Natural Transformation.</title>
        <authorList>
            <person name="Maslanova I."/>
            <person name="Wertheimer Z."/>
            <person name="Sedlacek I."/>
            <person name="Svec P."/>
            <person name="Indrakova A."/>
            <person name="Kovarovic V."/>
            <person name="Schumann P."/>
            <person name="Sproer C."/>
            <person name="Kralova S."/>
            <person name="Sedo O."/>
            <person name="Kristofova L."/>
            <person name="Vrbovska V."/>
            <person name="Fuzik T."/>
            <person name="Petras P."/>
            <person name="Zdrahal Z."/>
            <person name="Ruzickova V."/>
            <person name="Doskar J."/>
            <person name="Pantucek R."/>
        </authorList>
    </citation>
    <scope>NUCLEOTIDE SEQUENCE [LARGE SCALE GENOMIC DNA]</scope>
    <source>
        <strain evidence="3 4">CCM 4927</strain>
    </source>
</reference>
<dbReference type="EMBL" id="MJBI02000002">
    <property type="protein sequence ID" value="RAI81071.1"/>
    <property type="molecule type" value="Genomic_DNA"/>
</dbReference>
<dbReference type="InterPro" id="IPR035093">
    <property type="entry name" value="RelE/ParE_toxin_dom_sf"/>
</dbReference>
<dbReference type="Gene3D" id="3.30.2310.20">
    <property type="entry name" value="RelE-like"/>
    <property type="match status" value="1"/>
</dbReference>
<sequence length="89" mass="10524">MAKYKVVFASSFEKDFKKLDKAVQKQILNWIQKHLMDVDFPTSPGKSLKGELRNYVRFRVGDYRIISYVDNDVFVITNLHVGHRKDVYK</sequence>
<keyword evidence="2" id="KW-1277">Toxin-antitoxin system</keyword>
<dbReference type="Pfam" id="PF05016">
    <property type="entry name" value="ParE_toxin"/>
    <property type="match status" value="1"/>
</dbReference>
<comment type="caution">
    <text evidence="3">The sequence shown here is derived from an EMBL/GenBank/DDBJ whole genome shotgun (WGS) entry which is preliminary data.</text>
</comment>
<accession>A0A395GAJ3</accession>
<dbReference type="GeneID" id="99096381"/>
<name>A0A395GAJ3_9STAP</name>
<dbReference type="Proteomes" id="UP000229523">
    <property type="component" value="Unassembled WGS sequence"/>
</dbReference>
<proteinExistence type="inferred from homology"/>
<dbReference type="InterPro" id="IPR007712">
    <property type="entry name" value="RelE/ParE_toxin"/>
</dbReference>
<organism evidence="3 4">
    <name type="scientific">Macrococcoides goetzii</name>
    <dbReference type="NCBI Taxonomy" id="1891097"/>
    <lineage>
        <taxon>Bacteria</taxon>
        <taxon>Bacillati</taxon>
        <taxon>Bacillota</taxon>
        <taxon>Bacilli</taxon>
        <taxon>Bacillales</taxon>
        <taxon>Staphylococcaceae</taxon>
        <taxon>Macrococcoides</taxon>
    </lineage>
</organism>
<dbReference type="PANTHER" id="PTHR35601">
    <property type="entry name" value="TOXIN RELE"/>
    <property type="match status" value="1"/>
</dbReference>
<dbReference type="SUPFAM" id="SSF143011">
    <property type="entry name" value="RelE-like"/>
    <property type="match status" value="1"/>
</dbReference>
<evidence type="ECO:0000256" key="2">
    <source>
        <dbReference type="ARBA" id="ARBA00022649"/>
    </source>
</evidence>
<evidence type="ECO:0000313" key="3">
    <source>
        <dbReference type="EMBL" id="RAI81071.1"/>
    </source>
</evidence>
<evidence type="ECO:0000313" key="4">
    <source>
        <dbReference type="Proteomes" id="UP000229523"/>
    </source>
</evidence>
<gene>
    <name evidence="3" type="ORF">BFS35_005765</name>
</gene>
<dbReference type="RefSeq" id="WP_099579458.1">
    <property type="nucleotide sequence ID" value="NZ_MJBI02000002.1"/>
</dbReference>
<dbReference type="PANTHER" id="PTHR35601:SF1">
    <property type="entry name" value="TOXIN RELE"/>
    <property type="match status" value="1"/>
</dbReference>
<keyword evidence="4" id="KW-1185">Reference proteome</keyword>